<evidence type="ECO:0000313" key="2">
    <source>
        <dbReference type="EnsemblMetazoa" id="G18287.1:cds"/>
    </source>
</evidence>
<evidence type="ECO:0000313" key="3">
    <source>
        <dbReference type="Proteomes" id="UP000005408"/>
    </source>
</evidence>
<feature type="region of interest" description="Disordered" evidence="1">
    <location>
        <begin position="1"/>
        <end position="26"/>
    </location>
</feature>
<proteinExistence type="predicted"/>
<protein>
    <submittedName>
        <fullName evidence="2">Uncharacterized protein</fullName>
    </submittedName>
</protein>
<sequence length="321" mass="36093">MEGGEKKSRGRRASLSESEKKRRRKDVLSNINKTRIYIGCEIDRWNELRETLEGKTHMETARFLLNHYESTKPVRPIDPSVSPCFNTVGGNVTPFRPGPIQPSKFDPKLTSTPGTDPLHTLTDPVNNESFGCMSGVEEMGASDSELEHTLDINSKECTSKKINLGSSFVDPFSITIDMSEPDVQEEDSSDEDYEPSITINLKDELEDVSSDKDESSDNKLLSLANTVVPMTCTSEGCLSRVELSTECVGSALYIHWRIYSKRTSVWYYYPVKEGKGYPHIPQLMVEIVGKRLLDHIGMNRVVPLEPDDPRWLSSTYSTTTN</sequence>
<dbReference type="EnsemblMetazoa" id="G18287.1">
    <property type="protein sequence ID" value="G18287.1:cds"/>
    <property type="gene ID" value="G18287"/>
</dbReference>
<evidence type="ECO:0000256" key="1">
    <source>
        <dbReference type="SAM" id="MobiDB-lite"/>
    </source>
</evidence>
<keyword evidence="3" id="KW-1185">Reference proteome</keyword>
<reference evidence="2" key="1">
    <citation type="submission" date="2022-08" db="UniProtKB">
        <authorList>
            <consortium name="EnsemblMetazoa"/>
        </authorList>
    </citation>
    <scope>IDENTIFICATION</scope>
    <source>
        <strain evidence="2">05x7-T-G4-1.051#20</strain>
    </source>
</reference>
<organism evidence="2 3">
    <name type="scientific">Magallana gigas</name>
    <name type="common">Pacific oyster</name>
    <name type="synonym">Crassostrea gigas</name>
    <dbReference type="NCBI Taxonomy" id="29159"/>
    <lineage>
        <taxon>Eukaryota</taxon>
        <taxon>Metazoa</taxon>
        <taxon>Spiralia</taxon>
        <taxon>Lophotrochozoa</taxon>
        <taxon>Mollusca</taxon>
        <taxon>Bivalvia</taxon>
        <taxon>Autobranchia</taxon>
        <taxon>Pteriomorphia</taxon>
        <taxon>Ostreida</taxon>
        <taxon>Ostreoidea</taxon>
        <taxon>Ostreidae</taxon>
        <taxon>Magallana</taxon>
    </lineage>
</organism>
<accession>A0A8W8JG16</accession>
<dbReference type="Proteomes" id="UP000005408">
    <property type="component" value="Unassembled WGS sequence"/>
</dbReference>
<dbReference type="AlphaFoldDB" id="A0A8W8JG16"/>
<name>A0A8W8JG16_MAGGI</name>